<protein>
    <submittedName>
        <fullName evidence="1">Uncharacterized protein</fullName>
    </submittedName>
</protein>
<proteinExistence type="predicted"/>
<evidence type="ECO:0000313" key="1">
    <source>
        <dbReference type="EMBL" id="KZP31905.1"/>
    </source>
</evidence>
<gene>
    <name evidence="1" type="ORF">FIBSPDRAFT_925371</name>
</gene>
<keyword evidence="2" id="KW-1185">Reference proteome</keyword>
<dbReference type="Proteomes" id="UP000076532">
    <property type="component" value="Unassembled WGS sequence"/>
</dbReference>
<dbReference type="EMBL" id="KV417487">
    <property type="protein sequence ID" value="KZP31905.1"/>
    <property type="molecule type" value="Genomic_DNA"/>
</dbReference>
<sequence>MFLSDANLTDIIAKYRVPEHPDLGFTYHIPLQPGDKVWVALKKGSSEFNPANTVDIDLESRELWKRGTVLDRGNLRPWHAMPPMTCDNGEPLQMLEMVYLCEWKHGKNRERGEKSPLGEVLPDTPFVRLLLLEFATLLGEDIRYASTELDGMSTEDVINQSRLYSKDAELEDDWRQKLDRRFKRNMQKVRPLELGAACSEMATDAKLPPFSGRSRA</sequence>
<name>A0A166UPW6_9AGAM</name>
<evidence type="ECO:0000313" key="2">
    <source>
        <dbReference type="Proteomes" id="UP000076532"/>
    </source>
</evidence>
<reference evidence="1 2" key="1">
    <citation type="journal article" date="2016" name="Mol. Biol. Evol.">
        <title>Comparative Genomics of Early-Diverging Mushroom-Forming Fungi Provides Insights into the Origins of Lignocellulose Decay Capabilities.</title>
        <authorList>
            <person name="Nagy L.G."/>
            <person name="Riley R."/>
            <person name="Tritt A."/>
            <person name="Adam C."/>
            <person name="Daum C."/>
            <person name="Floudas D."/>
            <person name="Sun H."/>
            <person name="Yadav J.S."/>
            <person name="Pangilinan J."/>
            <person name="Larsson K.H."/>
            <person name="Matsuura K."/>
            <person name="Barry K."/>
            <person name="Labutti K."/>
            <person name="Kuo R."/>
            <person name="Ohm R.A."/>
            <person name="Bhattacharya S.S."/>
            <person name="Shirouzu T."/>
            <person name="Yoshinaga Y."/>
            <person name="Martin F.M."/>
            <person name="Grigoriev I.V."/>
            <person name="Hibbett D.S."/>
        </authorList>
    </citation>
    <scope>NUCLEOTIDE SEQUENCE [LARGE SCALE GENOMIC DNA]</scope>
    <source>
        <strain evidence="1 2">CBS 109695</strain>
    </source>
</reference>
<dbReference type="AlphaFoldDB" id="A0A166UPW6"/>
<organism evidence="1 2">
    <name type="scientific">Athelia psychrophila</name>
    <dbReference type="NCBI Taxonomy" id="1759441"/>
    <lineage>
        <taxon>Eukaryota</taxon>
        <taxon>Fungi</taxon>
        <taxon>Dikarya</taxon>
        <taxon>Basidiomycota</taxon>
        <taxon>Agaricomycotina</taxon>
        <taxon>Agaricomycetes</taxon>
        <taxon>Agaricomycetidae</taxon>
        <taxon>Atheliales</taxon>
        <taxon>Atheliaceae</taxon>
        <taxon>Athelia</taxon>
    </lineage>
</organism>
<accession>A0A166UPW6</accession>